<accession>A0A2M6XB10</accession>
<dbReference type="AlphaFoldDB" id="A0A2M6XB10"/>
<dbReference type="InterPro" id="IPR022148">
    <property type="entry name" value="CopG_antitoxin"/>
</dbReference>
<reference evidence="2" key="1">
    <citation type="submission" date="2017-09" db="EMBL/GenBank/DDBJ databases">
        <title>Depth-based differentiation of microbial function through sediment-hosted aquifers and enrichment of novel symbionts in the deep terrestrial subsurface.</title>
        <authorList>
            <person name="Probst A.J."/>
            <person name="Ladd B."/>
            <person name="Jarett J.K."/>
            <person name="Geller-Mcgrath D.E."/>
            <person name="Sieber C.M.K."/>
            <person name="Emerson J.B."/>
            <person name="Anantharaman K."/>
            <person name="Thomas B.C."/>
            <person name="Malmstrom R."/>
            <person name="Stieglmeier M."/>
            <person name="Klingl A."/>
            <person name="Woyke T."/>
            <person name="Ryan C.M."/>
            <person name="Banfield J.F."/>
        </authorList>
    </citation>
    <scope>NUCLEOTIDE SEQUENCE [LARGE SCALE GENOMIC DNA]</scope>
</reference>
<organism evidence="1 2">
    <name type="scientific">Candidatus Shapirobacteria bacterium CG09_land_8_20_14_0_10_49_15</name>
    <dbReference type="NCBI Taxonomy" id="1974482"/>
    <lineage>
        <taxon>Bacteria</taxon>
        <taxon>Candidatus Shapironibacteriota</taxon>
    </lineage>
</organism>
<name>A0A2M6XB10_9BACT</name>
<dbReference type="Proteomes" id="UP000231214">
    <property type="component" value="Unassembled WGS sequence"/>
</dbReference>
<dbReference type="EMBL" id="PEZK01000020">
    <property type="protein sequence ID" value="PIU02243.1"/>
    <property type="molecule type" value="Genomic_DNA"/>
</dbReference>
<protein>
    <recommendedName>
        <fullName evidence="3">Antitoxin</fullName>
    </recommendedName>
</protein>
<gene>
    <name evidence="1" type="ORF">COT66_01240</name>
</gene>
<dbReference type="Pfam" id="PF12441">
    <property type="entry name" value="CopG_antitoxin"/>
    <property type="match status" value="1"/>
</dbReference>
<evidence type="ECO:0008006" key="3">
    <source>
        <dbReference type="Google" id="ProtNLM"/>
    </source>
</evidence>
<comment type="caution">
    <text evidence="1">The sequence shown here is derived from an EMBL/GenBank/DDBJ whole genome shotgun (WGS) entry which is preliminary data.</text>
</comment>
<evidence type="ECO:0000313" key="1">
    <source>
        <dbReference type="EMBL" id="PIU02243.1"/>
    </source>
</evidence>
<sequence>MKIILTKNEQKIENALAKGEYRRVPKSEKSNQLFAEAIQNFEELRKSKRVTIRIKNKDLIKVKAKAQKTGIPYQTLLNALIHQYAEGKTGITF</sequence>
<evidence type="ECO:0000313" key="2">
    <source>
        <dbReference type="Proteomes" id="UP000231214"/>
    </source>
</evidence>
<proteinExistence type="predicted"/>